<sequence length="72" mass="8716">MSEWISVRERLPEVGQEVLVYWRNTSQKAEHFELTHYTGDHWYLLDNTGRPWIEVVAWMPLPEPPKENQQHE</sequence>
<keyword evidence="3" id="KW-1185">Reference proteome</keyword>
<proteinExistence type="predicted"/>
<name>A0A810Q569_9FIRM</name>
<feature type="domain" description="DUF551" evidence="1">
    <location>
        <begin position="3"/>
        <end position="66"/>
    </location>
</feature>
<dbReference type="EMBL" id="AP023420">
    <property type="protein sequence ID" value="BCK83459.1"/>
    <property type="molecule type" value="Genomic_DNA"/>
</dbReference>
<dbReference type="AlphaFoldDB" id="A0A810Q569"/>
<reference evidence="2" key="1">
    <citation type="submission" date="2020-09" db="EMBL/GenBank/DDBJ databases">
        <title>New species isolated from human feces.</title>
        <authorList>
            <person name="Kitahara M."/>
            <person name="Shigeno Y."/>
            <person name="Shime M."/>
            <person name="Matsumoto Y."/>
            <person name="Nakamura S."/>
            <person name="Motooka D."/>
            <person name="Fukuoka S."/>
            <person name="Nishikawa H."/>
            <person name="Benno Y."/>
        </authorList>
    </citation>
    <scope>NUCLEOTIDE SEQUENCE</scope>
    <source>
        <strain evidence="2">MM59</strain>
    </source>
</reference>
<dbReference type="KEGG" id="pfaa:MM59RIKEN_07780"/>
<evidence type="ECO:0000313" key="3">
    <source>
        <dbReference type="Proteomes" id="UP000679848"/>
    </source>
</evidence>
<dbReference type="InterPro" id="IPR007539">
    <property type="entry name" value="DUF551"/>
</dbReference>
<dbReference type="RefSeq" id="WP_213542711.1">
    <property type="nucleotide sequence ID" value="NZ_AP023420.1"/>
</dbReference>
<organism evidence="2 3">
    <name type="scientific">Pusillibacter faecalis</name>
    <dbReference type="NCBI Taxonomy" id="2714358"/>
    <lineage>
        <taxon>Bacteria</taxon>
        <taxon>Bacillati</taxon>
        <taxon>Bacillota</taxon>
        <taxon>Clostridia</taxon>
        <taxon>Eubacteriales</taxon>
        <taxon>Oscillospiraceae</taxon>
        <taxon>Pusillibacter</taxon>
    </lineage>
</organism>
<dbReference type="Proteomes" id="UP000679848">
    <property type="component" value="Chromosome"/>
</dbReference>
<protein>
    <recommendedName>
        <fullName evidence="1">DUF551 domain-containing protein</fullName>
    </recommendedName>
</protein>
<gene>
    <name evidence="2" type="ORF">MM59RIKEN_07780</name>
</gene>
<accession>A0A810Q569</accession>
<evidence type="ECO:0000313" key="2">
    <source>
        <dbReference type="EMBL" id="BCK83459.1"/>
    </source>
</evidence>
<evidence type="ECO:0000259" key="1">
    <source>
        <dbReference type="Pfam" id="PF04448"/>
    </source>
</evidence>
<dbReference type="Pfam" id="PF04448">
    <property type="entry name" value="DUF551"/>
    <property type="match status" value="1"/>
</dbReference>